<dbReference type="OrthoDB" id="9775851at2"/>
<dbReference type="Gene3D" id="3.40.50.1820">
    <property type="entry name" value="alpha/beta hydrolase"/>
    <property type="match status" value="1"/>
</dbReference>
<dbReference type="InterPro" id="IPR029058">
    <property type="entry name" value="AB_hydrolase_fold"/>
</dbReference>
<evidence type="ECO:0000313" key="4">
    <source>
        <dbReference type="EMBL" id="SEQ55524.1"/>
    </source>
</evidence>
<dbReference type="AlphaFoldDB" id="A0A1H9GZP2"/>
<feature type="chain" id="PRO_5011554323" evidence="2">
    <location>
        <begin position="22"/>
        <end position="290"/>
    </location>
</feature>
<dbReference type="Proteomes" id="UP000199647">
    <property type="component" value="Unassembled WGS sequence"/>
</dbReference>
<dbReference type="InterPro" id="IPR049492">
    <property type="entry name" value="BD-FAE-like_dom"/>
</dbReference>
<dbReference type="PANTHER" id="PTHR48081:SF33">
    <property type="entry name" value="KYNURENINE FORMAMIDASE"/>
    <property type="match status" value="1"/>
</dbReference>
<dbReference type="Pfam" id="PF20434">
    <property type="entry name" value="BD-FAE"/>
    <property type="match status" value="1"/>
</dbReference>
<protein>
    <submittedName>
        <fullName evidence="4">Acetyl esterase/lipase</fullName>
    </submittedName>
</protein>
<evidence type="ECO:0000313" key="5">
    <source>
        <dbReference type="Proteomes" id="UP000199647"/>
    </source>
</evidence>
<evidence type="ECO:0000256" key="2">
    <source>
        <dbReference type="SAM" id="SignalP"/>
    </source>
</evidence>
<accession>A0A1H9GZP2</accession>
<dbReference type="InterPro" id="IPR050300">
    <property type="entry name" value="GDXG_lipolytic_enzyme"/>
</dbReference>
<evidence type="ECO:0000256" key="1">
    <source>
        <dbReference type="ARBA" id="ARBA00022801"/>
    </source>
</evidence>
<reference evidence="4 5" key="1">
    <citation type="submission" date="2016-10" db="EMBL/GenBank/DDBJ databases">
        <authorList>
            <person name="de Groot N.N."/>
        </authorList>
    </citation>
    <scope>NUCLEOTIDE SEQUENCE [LARGE SCALE GENOMIC DNA]</scope>
    <source>
        <strain evidence="4 5">A52C2</strain>
    </source>
</reference>
<proteinExistence type="predicted"/>
<dbReference type="PANTHER" id="PTHR48081">
    <property type="entry name" value="AB HYDROLASE SUPERFAMILY PROTEIN C4A8.06C"/>
    <property type="match status" value="1"/>
</dbReference>
<feature type="domain" description="BD-FAE-like" evidence="3">
    <location>
        <begin position="49"/>
        <end position="234"/>
    </location>
</feature>
<dbReference type="SUPFAM" id="SSF53474">
    <property type="entry name" value="alpha/beta-Hydrolases"/>
    <property type="match status" value="1"/>
</dbReference>
<dbReference type="EMBL" id="FOFG01000005">
    <property type="protein sequence ID" value="SEQ55524.1"/>
    <property type="molecule type" value="Genomic_DNA"/>
</dbReference>
<evidence type="ECO:0000259" key="3">
    <source>
        <dbReference type="Pfam" id="PF20434"/>
    </source>
</evidence>
<dbReference type="RefSeq" id="WP_092496326.1">
    <property type="nucleotide sequence ID" value="NZ_FOFG01000005.1"/>
</dbReference>
<organism evidence="4 5">
    <name type="scientific">Faunimonas pinastri</name>
    <dbReference type="NCBI Taxonomy" id="1855383"/>
    <lineage>
        <taxon>Bacteria</taxon>
        <taxon>Pseudomonadati</taxon>
        <taxon>Pseudomonadota</taxon>
        <taxon>Alphaproteobacteria</taxon>
        <taxon>Hyphomicrobiales</taxon>
        <taxon>Afifellaceae</taxon>
        <taxon>Faunimonas</taxon>
    </lineage>
</organism>
<dbReference type="GO" id="GO:0016787">
    <property type="term" value="F:hydrolase activity"/>
    <property type="evidence" value="ECO:0007669"/>
    <property type="project" value="UniProtKB-KW"/>
</dbReference>
<sequence>MLSIFRSTALVLMLCCGGCSAADLVNAATSRSGYEVQHQAYAPGPRHGLDLYVPDTVAPDAPVVVFIYGGGWVSGDKQTYLFAGQAFASRGYITAVPDYRVYPEVRFPDFMDDAAEAVAWVAQHEKTPDGKPRPIILVGHSAGAQIAMLLALDKHYLARQETPVCNTVMGVVGMAGPYDFLPLKQERYKKVFPEKTRPASQAIAFASRDEPPVLLQAGTGDTTVDPGNSRRLADRIREKGGRVELKEYKGVGHAELVGTLAAPLRHVAPTLDDIDAFIKAQAGKSAPFCR</sequence>
<gene>
    <name evidence="4" type="ORF">SAMN05216548_105198</name>
</gene>
<keyword evidence="2" id="KW-0732">Signal</keyword>
<keyword evidence="5" id="KW-1185">Reference proteome</keyword>
<dbReference type="STRING" id="1855383.SAMN05216548_105198"/>
<keyword evidence="1" id="KW-0378">Hydrolase</keyword>
<name>A0A1H9GZP2_9HYPH</name>
<feature type="signal peptide" evidence="2">
    <location>
        <begin position="1"/>
        <end position="21"/>
    </location>
</feature>